<dbReference type="Proteomes" id="UP000789342">
    <property type="component" value="Unassembled WGS sequence"/>
</dbReference>
<name>A0A9N9JG70_9GLOM</name>
<sequence length="171" mass="19399">VQNSKIQLMLHEIKTKELNDRIKAAKKGTLTGLGIGTLAAIPLAICISLVDSGVTLATTLITGGIIGLTLEKSGNENDRKLGYQKTILQEDQKFIESVVNDIEKFQLGVKIFENLWQRYFDRIYEIRKKIFTSRQEILHSWDGPAIQSMLKCWNQVKNAFENYSRNVILDS</sequence>
<feature type="non-terminal residue" evidence="2">
    <location>
        <position position="1"/>
    </location>
</feature>
<keyword evidence="1" id="KW-1133">Transmembrane helix</keyword>
<dbReference type="AlphaFoldDB" id="A0A9N9JG70"/>
<dbReference type="EMBL" id="CAJVPV010049989">
    <property type="protein sequence ID" value="CAG8777052.1"/>
    <property type="molecule type" value="Genomic_DNA"/>
</dbReference>
<keyword evidence="3" id="KW-1185">Reference proteome</keyword>
<evidence type="ECO:0000313" key="2">
    <source>
        <dbReference type="EMBL" id="CAG8777052.1"/>
    </source>
</evidence>
<organism evidence="2 3">
    <name type="scientific">Acaulospora morrowiae</name>
    <dbReference type="NCBI Taxonomy" id="94023"/>
    <lineage>
        <taxon>Eukaryota</taxon>
        <taxon>Fungi</taxon>
        <taxon>Fungi incertae sedis</taxon>
        <taxon>Mucoromycota</taxon>
        <taxon>Glomeromycotina</taxon>
        <taxon>Glomeromycetes</taxon>
        <taxon>Diversisporales</taxon>
        <taxon>Acaulosporaceae</taxon>
        <taxon>Acaulospora</taxon>
    </lineage>
</organism>
<proteinExistence type="predicted"/>
<comment type="caution">
    <text evidence="2">The sequence shown here is derived from an EMBL/GenBank/DDBJ whole genome shotgun (WGS) entry which is preliminary data.</text>
</comment>
<evidence type="ECO:0000313" key="3">
    <source>
        <dbReference type="Proteomes" id="UP000789342"/>
    </source>
</evidence>
<reference evidence="2" key="1">
    <citation type="submission" date="2021-06" db="EMBL/GenBank/DDBJ databases">
        <authorList>
            <person name="Kallberg Y."/>
            <person name="Tangrot J."/>
            <person name="Rosling A."/>
        </authorList>
    </citation>
    <scope>NUCLEOTIDE SEQUENCE</scope>
    <source>
        <strain evidence="2">CL551</strain>
    </source>
</reference>
<feature type="transmembrane region" description="Helical" evidence="1">
    <location>
        <begin position="30"/>
        <end position="50"/>
    </location>
</feature>
<keyword evidence="1" id="KW-0812">Transmembrane</keyword>
<protein>
    <submittedName>
        <fullName evidence="2">3272_t:CDS:1</fullName>
    </submittedName>
</protein>
<gene>
    <name evidence="2" type="ORF">AMORRO_LOCUS17008</name>
</gene>
<accession>A0A9N9JG70</accession>
<evidence type="ECO:0000256" key="1">
    <source>
        <dbReference type="SAM" id="Phobius"/>
    </source>
</evidence>
<keyword evidence="1" id="KW-0472">Membrane</keyword>